<dbReference type="SMART" id="SM00562">
    <property type="entry name" value="NDK"/>
    <property type="match status" value="1"/>
</dbReference>
<dbReference type="Proteomes" id="UP000092444">
    <property type="component" value="Unassembled WGS sequence"/>
</dbReference>
<dbReference type="SUPFAM" id="SSF54919">
    <property type="entry name" value="Nucleoside diphosphate kinase, NDK"/>
    <property type="match status" value="1"/>
</dbReference>
<proteinExistence type="inferred from homology"/>
<comment type="caution">
    <text evidence="2">Lacks conserved residue(s) required for the propagation of feature annotation.</text>
</comment>
<reference evidence="4" key="1">
    <citation type="submission" date="2020-05" db="UniProtKB">
        <authorList>
            <consortium name="EnsemblMetazoa"/>
        </authorList>
    </citation>
    <scope>IDENTIFICATION</scope>
    <source>
        <strain evidence="4">Yale</strain>
    </source>
</reference>
<dbReference type="PANTHER" id="PTHR46161:SF1">
    <property type="entry name" value="NUCLEOSIDE DIPHOSPHATE KINASE HOMOLOG 5"/>
    <property type="match status" value="1"/>
</dbReference>
<dbReference type="EnsemblMetazoa" id="GMOY002305-RA">
    <property type="protein sequence ID" value="GMOY002305-PA"/>
    <property type="gene ID" value="GMOY002305"/>
</dbReference>
<evidence type="ECO:0000256" key="1">
    <source>
        <dbReference type="ARBA" id="ARBA00008142"/>
    </source>
</evidence>
<dbReference type="Pfam" id="PF00334">
    <property type="entry name" value="NDK"/>
    <property type="match status" value="1"/>
</dbReference>
<feature type="domain" description="Nucleoside diphosphate kinase-like" evidence="3">
    <location>
        <begin position="3"/>
        <end position="105"/>
    </location>
</feature>
<dbReference type="InterPro" id="IPR036850">
    <property type="entry name" value="NDK-like_dom_sf"/>
</dbReference>
<evidence type="ECO:0000259" key="3">
    <source>
        <dbReference type="SMART" id="SM00562"/>
    </source>
</evidence>
<evidence type="ECO:0000256" key="2">
    <source>
        <dbReference type="PROSITE-ProRule" id="PRU00706"/>
    </source>
</evidence>
<evidence type="ECO:0000313" key="4">
    <source>
        <dbReference type="EnsemblMetazoa" id="GMOY002305-PA"/>
    </source>
</evidence>
<comment type="similarity">
    <text evidence="1 2">Belongs to the NDK family.</text>
</comment>
<dbReference type="GO" id="GO:0003341">
    <property type="term" value="P:cilium movement"/>
    <property type="evidence" value="ECO:0007669"/>
    <property type="project" value="TreeGrafter"/>
</dbReference>
<dbReference type="STRING" id="37546.A0A1B0FFB1"/>
<dbReference type="AlphaFoldDB" id="A0A1B0FFB1"/>
<organism evidence="4 5">
    <name type="scientific">Glossina morsitans morsitans</name>
    <name type="common">Savannah tsetse fly</name>
    <dbReference type="NCBI Taxonomy" id="37546"/>
    <lineage>
        <taxon>Eukaryota</taxon>
        <taxon>Metazoa</taxon>
        <taxon>Ecdysozoa</taxon>
        <taxon>Arthropoda</taxon>
        <taxon>Hexapoda</taxon>
        <taxon>Insecta</taxon>
        <taxon>Pterygota</taxon>
        <taxon>Neoptera</taxon>
        <taxon>Endopterygota</taxon>
        <taxon>Diptera</taxon>
        <taxon>Brachycera</taxon>
        <taxon>Muscomorpha</taxon>
        <taxon>Hippoboscoidea</taxon>
        <taxon>Glossinidae</taxon>
        <taxon>Glossina</taxon>
    </lineage>
</organism>
<dbReference type="Gene3D" id="3.30.70.141">
    <property type="entry name" value="Nucleoside diphosphate kinase-like domain"/>
    <property type="match status" value="1"/>
</dbReference>
<name>A0A1B0FFB1_GLOMM</name>
<evidence type="ECO:0000313" key="5">
    <source>
        <dbReference type="Proteomes" id="UP000092444"/>
    </source>
</evidence>
<dbReference type="VEuPathDB" id="VectorBase:GMOY002305"/>
<accession>A0A1B0FFB1</accession>
<dbReference type="EMBL" id="CCAG010014871">
    <property type="status" value="NOT_ANNOTATED_CDS"/>
    <property type="molecule type" value="Genomic_DNA"/>
</dbReference>
<dbReference type="InterPro" id="IPR034907">
    <property type="entry name" value="NDK-like_dom"/>
</dbReference>
<dbReference type="GO" id="GO:0005929">
    <property type="term" value="C:cilium"/>
    <property type="evidence" value="ECO:0007669"/>
    <property type="project" value="TreeGrafter"/>
</dbReference>
<sequence length="105" mass="11970">MRNTIAFAAIKQFVKDKFTILVSKKVCITKRLSELFYAEHKGEFFYNRLTTGPCYAYILKSMDCIAKWLTLMGPIKVFKAVHAQPGCIRALYGLSDTRNGGNIRK</sequence>
<protein>
    <recommendedName>
        <fullName evidence="3">Nucleoside diphosphate kinase-like domain-containing protein</fullName>
    </recommendedName>
</protein>
<dbReference type="PANTHER" id="PTHR46161">
    <property type="entry name" value="NUCLEOSIDE DIPHOSPHATE KINASE"/>
    <property type="match status" value="1"/>
</dbReference>
<dbReference type="PROSITE" id="PS51374">
    <property type="entry name" value="NDPK_LIKE"/>
    <property type="match status" value="1"/>
</dbReference>
<keyword evidence="5" id="KW-1185">Reference proteome</keyword>
<dbReference type="GO" id="GO:1902176">
    <property type="term" value="P:negative regulation of oxidative stress-induced intrinsic apoptotic signaling pathway"/>
    <property type="evidence" value="ECO:0007669"/>
    <property type="project" value="TreeGrafter"/>
</dbReference>